<evidence type="ECO:0000313" key="2">
    <source>
        <dbReference type="EMBL" id="GLL06613.1"/>
    </source>
</evidence>
<feature type="region of interest" description="Disordered" evidence="1">
    <location>
        <begin position="35"/>
        <end position="56"/>
    </location>
</feature>
<proteinExistence type="predicted"/>
<dbReference type="AlphaFoldDB" id="A0A9W6NRN3"/>
<reference evidence="2" key="2">
    <citation type="submission" date="2023-01" db="EMBL/GenBank/DDBJ databases">
        <authorList>
            <person name="Sun Q."/>
            <person name="Evtushenko L."/>
        </authorList>
    </citation>
    <scope>NUCLEOTIDE SEQUENCE</scope>
    <source>
        <strain evidence="2">VKM Ac-1321</strain>
    </source>
</reference>
<reference evidence="2" key="1">
    <citation type="journal article" date="2014" name="Int. J. Syst. Evol. Microbiol.">
        <title>Complete genome sequence of Corynebacterium casei LMG S-19264T (=DSM 44701T), isolated from a smear-ripened cheese.</title>
        <authorList>
            <consortium name="US DOE Joint Genome Institute (JGI-PGF)"/>
            <person name="Walter F."/>
            <person name="Albersmeier A."/>
            <person name="Kalinowski J."/>
            <person name="Ruckert C."/>
        </authorList>
    </citation>
    <scope>NUCLEOTIDE SEQUENCE</scope>
    <source>
        <strain evidence="2">VKM Ac-1321</strain>
    </source>
</reference>
<protein>
    <submittedName>
        <fullName evidence="2">Uncharacterized protein</fullName>
    </submittedName>
</protein>
<keyword evidence="3" id="KW-1185">Reference proteome</keyword>
<gene>
    <name evidence="2" type="ORF">GCM10017581_083630</name>
</gene>
<evidence type="ECO:0000256" key="1">
    <source>
        <dbReference type="SAM" id="MobiDB-lite"/>
    </source>
</evidence>
<sequence>MRVGPILAGGRWVTSLSCCAVRRADDLAVVRLLRGGGPGGSGSAGGSSGRLRPGRLRPGWLRVESAAVEPG</sequence>
<evidence type="ECO:0000313" key="3">
    <source>
        <dbReference type="Proteomes" id="UP001143480"/>
    </source>
</evidence>
<accession>A0A9W6NRN3</accession>
<name>A0A9W6NRN3_9ACTN</name>
<dbReference type="Proteomes" id="UP001143480">
    <property type="component" value="Unassembled WGS sequence"/>
</dbReference>
<organism evidence="2 3">
    <name type="scientific">Dactylosporangium matsuzakiense</name>
    <dbReference type="NCBI Taxonomy" id="53360"/>
    <lineage>
        <taxon>Bacteria</taxon>
        <taxon>Bacillati</taxon>
        <taxon>Actinomycetota</taxon>
        <taxon>Actinomycetes</taxon>
        <taxon>Micromonosporales</taxon>
        <taxon>Micromonosporaceae</taxon>
        <taxon>Dactylosporangium</taxon>
    </lineage>
</organism>
<comment type="caution">
    <text evidence="2">The sequence shown here is derived from an EMBL/GenBank/DDBJ whole genome shotgun (WGS) entry which is preliminary data.</text>
</comment>
<dbReference type="EMBL" id="BSFP01000075">
    <property type="protein sequence ID" value="GLL06613.1"/>
    <property type="molecule type" value="Genomic_DNA"/>
</dbReference>
<feature type="compositionally biased region" description="Gly residues" evidence="1">
    <location>
        <begin position="35"/>
        <end position="48"/>
    </location>
</feature>